<dbReference type="AlphaFoldDB" id="A0A1M7HCP2"/>
<sequence>MEPRLTLEEHQDLATALAGVREELQKRSAQLAAAYPQAGPEAVPEHLLIEALRILESVRYELDAIVGREHPEDDTREVYYPGDGQRATWRPLRQR</sequence>
<evidence type="ECO:0000313" key="2">
    <source>
        <dbReference type="EMBL" id="SHM26103.1"/>
    </source>
</evidence>
<dbReference type="Proteomes" id="UP000184111">
    <property type="component" value="Unassembled WGS sequence"/>
</dbReference>
<dbReference type="OrthoDB" id="4324520at2"/>
<accession>A0A1M7HCP2</accession>
<protein>
    <submittedName>
        <fullName evidence="2">Uncharacterized protein</fullName>
    </submittedName>
</protein>
<dbReference type="EMBL" id="FRBI01000009">
    <property type="protein sequence ID" value="SHM26103.1"/>
    <property type="molecule type" value="Genomic_DNA"/>
</dbReference>
<name>A0A1M7HCP2_9ACTN</name>
<keyword evidence="3" id="KW-1185">Reference proteome</keyword>
<organism evidence="2 3">
    <name type="scientific">Actinacidiphila paucisporea</name>
    <dbReference type="NCBI Taxonomy" id="310782"/>
    <lineage>
        <taxon>Bacteria</taxon>
        <taxon>Bacillati</taxon>
        <taxon>Actinomycetota</taxon>
        <taxon>Actinomycetes</taxon>
        <taxon>Kitasatosporales</taxon>
        <taxon>Streptomycetaceae</taxon>
        <taxon>Actinacidiphila</taxon>
    </lineage>
</organism>
<gene>
    <name evidence="2" type="ORF">SAMN05216499_109230</name>
</gene>
<proteinExistence type="predicted"/>
<evidence type="ECO:0000256" key="1">
    <source>
        <dbReference type="SAM" id="MobiDB-lite"/>
    </source>
</evidence>
<evidence type="ECO:0000313" key="3">
    <source>
        <dbReference type="Proteomes" id="UP000184111"/>
    </source>
</evidence>
<feature type="region of interest" description="Disordered" evidence="1">
    <location>
        <begin position="71"/>
        <end position="95"/>
    </location>
</feature>
<reference evidence="2 3" key="1">
    <citation type="submission" date="2016-11" db="EMBL/GenBank/DDBJ databases">
        <authorList>
            <person name="Jaros S."/>
            <person name="Januszkiewicz K."/>
            <person name="Wedrychowicz H."/>
        </authorList>
    </citation>
    <scope>NUCLEOTIDE SEQUENCE [LARGE SCALE GENOMIC DNA]</scope>
    <source>
        <strain evidence="2 3">CGMCC 4.2025</strain>
    </source>
</reference>
<dbReference type="RefSeq" id="WP_073498898.1">
    <property type="nucleotide sequence ID" value="NZ_FRBI01000009.1"/>
</dbReference>